<keyword evidence="3" id="KW-1185">Reference proteome</keyword>
<dbReference type="InterPro" id="IPR002156">
    <property type="entry name" value="RNaseH_domain"/>
</dbReference>
<evidence type="ECO:0000313" key="2">
    <source>
        <dbReference type="EMBL" id="CAH0101564.1"/>
    </source>
</evidence>
<feature type="domain" description="RNase H type-1" evidence="1">
    <location>
        <begin position="281"/>
        <end position="415"/>
    </location>
</feature>
<dbReference type="SUPFAM" id="SSF53098">
    <property type="entry name" value="Ribonuclease H-like"/>
    <property type="match status" value="1"/>
</dbReference>
<dbReference type="Pfam" id="PF00075">
    <property type="entry name" value="RNase_H"/>
    <property type="match status" value="1"/>
</dbReference>
<dbReference type="GO" id="GO:0003676">
    <property type="term" value="F:nucleic acid binding"/>
    <property type="evidence" value="ECO:0007669"/>
    <property type="project" value="InterPro"/>
</dbReference>
<gene>
    <name evidence="2" type="ORF">DGAL_LOCUS3899</name>
</gene>
<proteinExistence type="predicted"/>
<accession>A0A8J2WEF5</accession>
<dbReference type="GO" id="GO:0004523">
    <property type="term" value="F:RNA-DNA hybrid ribonuclease activity"/>
    <property type="evidence" value="ECO:0007669"/>
    <property type="project" value="InterPro"/>
</dbReference>
<dbReference type="InterPro" id="IPR036397">
    <property type="entry name" value="RNaseH_sf"/>
</dbReference>
<evidence type="ECO:0000259" key="1">
    <source>
        <dbReference type="PROSITE" id="PS50879"/>
    </source>
</evidence>
<reference evidence="2" key="1">
    <citation type="submission" date="2021-11" db="EMBL/GenBank/DDBJ databases">
        <authorList>
            <person name="Schell T."/>
        </authorList>
    </citation>
    <scope>NUCLEOTIDE SEQUENCE</scope>
    <source>
        <strain evidence="2">M5</strain>
    </source>
</reference>
<dbReference type="EMBL" id="CAKKLH010000060">
    <property type="protein sequence ID" value="CAH0101564.1"/>
    <property type="molecule type" value="Genomic_DNA"/>
</dbReference>
<dbReference type="PANTHER" id="PTHR33332">
    <property type="entry name" value="REVERSE TRANSCRIPTASE DOMAIN-CONTAINING PROTEIN"/>
    <property type="match status" value="1"/>
</dbReference>
<dbReference type="CDD" id="cd09276">
    <property type="entry name" value="Rnase_HI_RT_non_LTR"/>
    <property type="match status" value="1"/>
</dbReference>
<dbReference type="Gene3D" id="3.30.420.10">
    <property type="entry name" value="Ribonuclease H-like superfamily/Ribonuclease H"/>
    <property type="match status" value="1"/>
</dbReference>
<dbReference type="PROSITE" id="PS50879">
    <property type="entry name" value="RNASE_H_1"/>
    <property type="match status" value="1"/>
</dbReference>
<comment type="caution">
    <text evidence="2">The sequence shown here is derived from an EMBL/GenBank/DDBJ whole genome shotgun (WGS) entry which is preliminary data.</text>
</comment>
<name>A0A8J2WEF5_9CRUS</name>
<dbReference type="OrthoDB" id="6375235at2759"/>
<dbReference type="Proteomes" id="UP000789390">
    <property type="component" value="Unassembled WGS sequence"/>
</dbReference>
<protein>
    <recommendedName>
        <fullName evidence="1">RNase H type-1 domain-containing protein</fullName>
    </recommendedName>
</protein>
<evidence type="ECO:0000313" key="3">
    <source>
        <dbReference type="Proteomes" id="UP000789390"/>
    </source>
</evidence>
<sequence>MESLKALCSVLPYSILCLRTSPKSPHRPRSGFSPSCKQPSDAEVTIQPALDRLHRWCSKWKLKLSSDKSAIVVFTRSYKPGPEPLFFINGHPIPSKPRFKFLGVWFDQKLLWKYHIEQVHAHCINLKNLFEIIANSKCGPPAQTLFLLYKTLVRSKTDYGLIAYGNASKSSLSKIDIACRAIIRIILGAKSSTPMKILYAESSSEPISTRRLWLASQYLIKLGHKPYNPAFTLARSAFLNSIVYPPRSTPCLSDTILYLKKLDCEAFPAIPPSSRHHYPPPSDDIVAYTDGSRCEEQNTTTSAVVIPSLNINLVWTLPNLSSTFSAELQGIKQALKLVYNLDHSPLGISIFTESSSSIQAISSTAPSDNESIAEIREPIDSLLSSGTRTSLYWIPSHAGIPGNEAADTLAVNQCSSSPDPTLLTHLSPDEKTAVIKNIWSHDHLRALKNCKKECIQMRTSLKSIKWHHHPTRKIAISSGHNYLNAFNHRIDTGADPSCRFGCEAIENSQHILIDCPKNDLARTQLRRLTTINKIPMDVETLTGLNSSIDTKKTVRHTQFSSKIPGKNGPK</sequence>
<dbReference type="InterPro" id="IPR012337">
    <property type="entry name" value="RNaseH-like_sf"/>
</dbReference>
<organism evidence="2 3">
    <name type="scientific">Daphnia galeata</name>
    <dbReference type="NCBI Taxonomy" id="27404"/>
    <lineage>
        <taxon>Eukaryota</taxon>
        <taxon>Metazoa</taxon>
        <taxon>Ecdysozoa</taxon>
        <taxon>Arthropoda</taxon>
        <taxon>Crustacea</taxon>
        <taxon>Branchiopoda</taxon>
        <taxon>Diplostraca</taxon>
        <taxon>Cladocera</taxon>
        <taxon>Anomopoda</taxon>
        <taxon>Daphniidae</taxon>
        <taxon>Daphnia</taxon>
    </lineage>
</organism>
<dbReference type="AlphaFoldDB" id="A0A8J2WEF5"/>